<dbReference type="EMBL" id="FZPH01000012">
    <property type="protein sequence ID" value="SNT60818.1"/>
    <property type="molecule type" value="Genomic_DNA"/>
</dbReference>
<keyword evidence="1" id="KW-0472">Membrane</keyword>
<protein>
    <submittedName>
        <fullName evidence="2">Uncharacterized protein</fullName>
    </submittedName>
</protein>
<evidence type="ECO:0000313" key="2">
    <source>
        <dbReference type="EMBL" id="SNT60818.1"/>
    </source>
</evidence>
<dbReference type="Proteomes" id="UP000198362">
    <property type="component" value="Unassembled WGS sequence"/>
</dbReference>
<accession>A0A239P2F3</accession>
<sequence length="96" mass="9743">MLSAPRLGTVRASLPLAFAGGAAVGVLGGMIGLGGAEFRLPLLIVLFGFAALQAVIVNKALSLIVVLTALPARSVAVPWSTLTPHWDVVLFAPASP</sequence>
<evidence type="ECO:0000313" key="3">
    <source>
        <dbReference type="Proteomes" id="UP000198362"/>
    </source>
</evidence>
<gene>
    <name evidence="2" type="ORF">SAMN05421812_112203</name>
</gene>
<feature type="transmembrane region" description="Helical" evidence="1">
    <location>
        <begin position="12"/>
        <end position="36"/>
    </location>
</feature>
<dbReference type="AlphaFoldDB" id="A0A239P2F3"/>
<dbReference type="RefSeq" id="WP_218824698.1">
    <property type="nucleotide sequence ID" value="NZ_FZPH01000012.1"/>
</dbReference>
<keyword evidence="1" id="KW-1133">Transmembrane helix</keyword>
<proteinExistence type="predicted"/>
<keyword evidence="3" id="KW-1185">Reference proteome</keyword>
<organism evidence="2 3">
    <name type="scientific">Asanoa hainanensis</name>
    <dbReference type="NCBI Taxonomy" id="560556"/>
    <lineage>
        <taxon>Bacteria</taxon>
        <taxon>Bacillati</taxon>
        <taxon>Actinomycetota</taxon>
        <taxon>Actinomycetes</taxon>
        <taxon>Micromonosporales</taxon>
        <taxon>Micromonosporaceae</taxon>
        <taxon>Asanoa</taxon>
    </lineage>
</organism>
<feature type="transmembrane region" description="Helical" evidence="1">
    <location>
        <begin position="42"/>
        <end position="70"/>
    </location>
</feature>
<keyword evidence="1" id="KW-0812">Transmembrane</keyword>
<name>A0A239P2F3_9ACTN</name>
<evidence type="ECO:0000256" key="1">
    <source>
        <dbReference type="SAM" id="Phobius"/>
    </source>
</evidence>
<reference evidence="2 3" key="1">
    <citation type="submission" date="2017-06" db="EMBL/GenBank/DDBJ databases">
        <authorList>
            <person name="Kim H.J."/>
            <person name="Triplett B.A."/>
        </authorList>
    </citation>
    <scope>NUCLEOTIDE SEQUENCE [LARGE SCALE GENOMIC DNA]</scope>
    <source>
        <strain evidence="2 3">CGMCC 4.5593</strain>
    </source>
</reference>